<evidence type="ECO:0000313" key="1">
    <source>
        <dbReference type="EMBL" id="KAH3823194.1"/>
    </source>
</evidence>
<dbReference type="AlphaFoldDB" id="A0A9D4GTL8"/>
<sequence length="174" mass="19942">MEEHFSRVVGNKSLSDCQMLSFPRRLRSHEFSANYYYYYYFNGIISVILNCKLFDGGFSFAISSTTVSEPCLLTKLQNDPLILANDKVILLLKDMQDIITTTYKDQHQSISQHTQTAIEEIKKYKEKMEQDIKISIGKDTLYEKTELQGATDEGMLQVASETTGRIDQLKKATD</sequence>
<accession>A0A9D4GTL8</accession>
<proteinExistence type="predicted"/>
<dbReference type="Proteomes" id="UP000828390">
    <property type="component" value="Unassembled WGS sequence"/>
</dbReference>
<keyword evidence="2" id="KW-1185">Reference proteome</keyword>
<reference evidence="1" key="1">
    <citation type="journal article" date="2019" name="bioRxiv">
        <title>The Genome of the Zebra Mussel, Dreissena polymorpha: A Resource for Invasive Species Research.</title>
        <authorList>
            <person name="McCartney M.A."/>
            <person name="Auch B."/>
            <person name="Kono T."/>
            <person name="Mallez S."/>
            <person name="Zhang Y."/>
            <person name="Obille A."/>
            <person name="Becker A."/>
            <person name="Abrahante J.E."/>
            <person name="Garbe J."/>
            <person name="Badalamenti J.P."/>
            <person name="Herman A."/>
            <person name="Mangelson H."/>
            <person name="Liachko I."/>
            <person name="Sullivan S."/>
            <person name="Sone E.D."/>
            <person name="Koren S."/>
            <person name="Silverstein K.A.T."/>
            <person name="Beckman K.B."/>
            <person name="Gohl D.M."/>
        </authorList>
    </citation>
    <scope>NUCLEOTIDE SEQUENCE</scope>
    <source>
        <strain evidence="1">Duluth1</strain>
        <tissue evidence="1">Whole animal</tissue>
    </source>
</reference>
<gene>
    <name evidence="1" type="ORF">DPMN_124993</name>
</gene>
<organism evidence="1 2">
    <name type="scientific">Dreissena polymorpha</name>
    <name type="common">Zebra mussel</name>
    <name type="synonym">Mytilus polymorpha</name>
    <dbReference type="NCBI Taxonomy" id="45954"/>
    <lineage>
        <taxon>Eukaryota</taxon>
        <taxon>Metazoa</taxon>
        <taxon>Spiralia</taxon>
        <taxon>Lophotrochozoa</taxon>
        <taxon>Mollusca</taxon>
        <taxon>Bivalvia</taxon>
        <taxon>Autobranchia</taxon>
        <taxon>Heteroconchia</taxon>
        <taxon>Euheterodonta</taxon>
        <taxon>Imparidentia</taxon>
        <taxon>Neoheterodontei</taxon>
        <taxon>Myida</taxon>
        <taxon>Dreissenoidea</taxon>
        <taxon>Dreissenidae</taxon>
        <taxon>Dreissena</taxon>
    </lineage>
</organism>
<comment type="caution">
    <text evidence="1">The sequence shown here is derived from an EMBL/GenBank/DDBJ whole genome shotgun (WGS) entry which is preliminary data.</text>
</comment>
<evidence type="ECO:0000313" key="2">
    <source>
        <dbReference type="Proteomes" id="UP000828390"/>
    </source>
</evidence>
<name>A0A9D4GTL8_DREPO</name>
<reference evidence="1" key="2">
    <citation type="submission" date="2020-11" db="EMBL/GenBank/DDBJ databases">
        <authorList>
            <person name="McCartney M.A."/>
            <person name="Auch B."/>
            <person name="Kono T."/>
            <person name="Mallez S."/>
            <person name="Becker A."/>
            <person name="Gohl D.M."/>
            <person name="Silverstein K.A.T."/>
            <person name="Koren S."/>
            <person name="Bechman K.B."/>
            <person name="Herman A."/>
            <person name="Abrahante J.E."/>
            <person name="Garbe J."/>
        </authorList>
    </citation>
    <scope>NUCLEOTIDE SEQUENCE</scope>
    <source>
        <strain evidence="1">Duluth1</strain>
        <tissue evidence="1">Whole animal</tissue>
    </source>
</reference>
<dbReference type="EMBL" id="JAIWYP010000005">
    <property type="protein sequence ID" value="KAH3823194.1"/>
    <property type="molecule type" value="Genomic_DNA"/>
</dbReference>
<protein>
    <submittedName>
        <fullName evidence="1">Uncharacterized protein</fullName>
    </submittedName>
</protein>